<dbReference type="SUPFAM" id="SSF75304">
    <property type="entry name" value="Amidase signature (AS) enzymes"/>
    <property type="match status" value="1"/>
</dbReference>
<dbReference type="NCBIfam" id="NF005127">
    <property type="entry name" value="PRK06565.1"/>
    <property type="match status" value="1"/>
</dbReference>
<evidence type="ECO:0000313" key="2">
    <source>
        <dbReference type="EMBL" id="AWT27413.1"/>
    </source>
</evidence>
<keyword evidence="2" id="KW-0436">Ligase</keyword>
<dbReference type="InterPro" id="IPR036928">
    <property type="entry name" value="AS_sf"/>
</dbReference>
<dbReference type="GO" id="GO:0016740">
    <property type="term" value="F:transferase activity"/>
    <property type="evidence" value="ECO:0007669"/>
    <property type="project" value="UniProtKB-KW"/>
</dbReference>
<organism evidence="2 3">
    <name type="scientific">Corynebacterium provencense</name>
    <dbReference type="NCBI Taxonomy" id="1737425"/>
    <lineage>
        <taxon>Bacteria</taxon>
        <taxon>Bacillati</taxon>
        <taxon>Actinomycetota</taxon>
        <taxon>Actinomycetes</taxon>
        <taxon>Mycobacteriales</taxon>
        <taxon>Corynebacteriaceae</taxon>
        <taxon>Corynebacterium</taxon>
    </lineage>
</organism>
<proteinExistence type="predicted"/>
<dbReference type="PANTHER" id="PTHR42678:SF11">
    <property type="entry name" value="AMIDASE FAMILY PROTEIN"/>
    <property type="match status" value="1"/>
</dbReference>
<reference evidence="3" key="1">
    <citation type="submission" date="2017-11" db="EMBL/GenBank/DDBJ databases">
        <title>Otitis media/interna in a cat caused by the recently described species Corynebacterium provencense.</title>
        <authorList>
            <person name="Kittl S."/>
            <person name="Brodard I."/>
            <person name="Rychener L."/>
            <person name="Jores J."/>
            <person name="Roosje P."/>
            <person name="Gobeli Brawand S."/>
        </authorList>
    </citation>
    <scope>NUCLEOTIDE SEQUENCE [LARGE SCALE GENOMIC DNA]</scope>
    <source>
        <strain evidence="3">17KM38</strain>
    </source>
</reference>
<protein>
    <submittedName>
        <fullName evidence="2">Glutamyl-tRNA(Gln) amidotransferase subunit A</fullName>
        <ecNumber evidence="2">6.3.5.7</ecNumber>
    </submittedName>
</protein>
<evidence type="ECO:0000313" key="3">
    <source>
        <dbReference type="Proteomes" id="UP000247696"/>
    </source>
</evidence>
<dbReference type="Gene3D" id="3.90.1300.10">
    <property type="entry name" value="Amidase signature (AS) domain"/>
    <property type="match status" value="2"/>
</dbReference>
<sequence>MISDPTQLPIADLRRALDDGSLTSVGLVSAFLDRIRRFDRPAGTASGPEDATLTPEGTVPLNAVVVDNPDALAEAEASDRRRAGGRVLGPLDGIPYTAKDSYMVRGLTVAAGFAVFGLGEETWSSGRAPASCNSLCAYTPSRGVISVRGNWPLVPTKDVVVPHARCMGDLLEILDVLVADDTTARGDFWRVQPWIDIPPASRVRPARYPDLDRSTTPLEGARLGVPRMYVNADPLAGTGPDHRDEVGICGSMGQRVVTSPDVTALWEQLRADIETAGVEVVEVDFPAVTRYEGDRPGAPTVSSRGLVSREFLLAETGVLSAWSWEDFLRANGDPSLHSLTRVDGRDIFPPPRGALPDRYTGQEHDVADYPAVIGSLLSGRPELPPLPELAPSLPAGLAGLEETRRVDLEDWMDSLGLDALIFPAMAGVAPADADVNPRSADTAWRNGIWVANGNVVIRHLGIPTVTVPMGAMEHNNMPVGATLAGRAWDDSRLLSLAAAVEATAPHGTRRTTPTLTCGG</sequence>
<dbReference type="GO" id="GO:0050567">
    <property type="term" value="F:glutaminyl-tRNA synthase (glutamine-hydrolyzing) activity"/>
    <property type="evidence" value="ECO:0007669"/>
    <property type="project" value="UniProtKB-EC"/>
</dbReference>
<dbReference type="KEGG" id="cpre:Csp1_26700"/>
<gene>
    <name evidence="2" type="primary">gatA_2</name>
    <name evidence="2" type="ORF">Csp1_26700</name>
</gene>
<accession>A0A2Z3Z1D8</accession>
<dbReference type="Pfam" id="PF01425">
    <property type="entry name" value="Amidase"/>
    <property type="match status" value="2"/>
</dbReference>
<dbReference type="EMBL" id="CP024988">
    <property type="protein sequence ID" value="AWT27413.1"/>
    <property type="molecule type" value="Genomic_DNA"/>
</dbReference>
<dbReference type="PANTHER" id="PTHR42678">
    <property type="entry name" value="AMIDASE"/>
    <property type="match status" value="1"/>
</dbReference>
<name>A0A2Z3Z1D8_9CORY</name>
<dbReference type="InterPro" id="IPR023631">
    <property type="entry name" value="Amidase_dom"/>
</dbReference>
<dbReference type="RefSeq" id="WP_227871100.1">
    <property type="nucleotide sequence ID" value="NZ_CP024988.1"/>
</dbReference>
<dbReference type="AlphaFoldDB" id="A0A2Z3Z1D8"/>
<keyword evidence="2" id="KW-0808">Transferase</keyword>
<dbReference type="EC" id="6.3.5.7" evidence="2"/>
<dbReference type="STRING" id="1737425.GCA_900049755_01697"/>
<keyword evidence="3" id="KW-1185">Reference proteome</keyword>
<dbReference type="Proteomes" id="UP000247696">
    <property type="component" value="Chromosome"/>
</dbReference>
<feature type="domain" description="Amidase" evidence="1">
    <location>
        <begin position="410"/>
        <end position="494"/>
    </location>
</feature>
<feature type="domain" description="Amidase" evidence="1">
    <location>
        <begin position="108"/>
        <end position="183"/>
    </location>
</feature>
<evidence type="ECO:0000259" key="1">
    <source>
        <dbReference type="Pfam" id="PF01425"/>
    </source>
</evidence>